<dbReference type="EMBL" id="JABMOJ010000529">
    <property type="protein sequence ID" value="NQV66504.1"/>
    <property type="molecule type" value="Genomic_DNA"/>
</dbReference>
<keyword evidence="1" id="KW-0464">Manganese</keyword>
<dbReference type="Gene3D" id="3.40.50.20">
    <property type="match status" value="1"/>
</dbReference>
<dbReference type="Pfam" id="PF02955">
    <property type="entry name" value="GSH-S_ATP"/>
    <property type="match status" value="1"/>
</dbReference>
<dbReference type="PANTHER" id="PTHR21621:SF4">
    <property type="entry name" value="GLUTATHIONE SYNTHETASE"/>
    <property type="match status" value="1"/>
</dbReference>
<evidence type="ECO:0000256" key="2">
    <source>
        <dbReference type="PROSITE-ProRule" id="PRU00409"/>
    </source>
</evidence>
<accession>A0A972W016</accession>
<dbReference type="InterPro" id="IPR013815">
    <property type="entry name" value="ATP_grasp_subdomain_1"/>
</dbReference>
<sequence length="332" mass="37413">MPSIAFLIAKTDFVVDDNYQRFANEMREQNYAVYIGFIDSLAMQNSQVVADMFLLETPLTSGTPFPFMTTLPLEKLDTIWLLSLGLRNNFLDKFQLLYTLEGQCRIINSLTAIMHFKSKYLLASHPEVFQHPELFAATDPQALYRHMLEREQVDPGQRWIVKPPAGSLGRSVFLLSVKDPNAQVILETLTGVDADQYCLMQPYVKEIETGEKRVLIAGGEPVGQYLRLAAKDHRTNRMQGAALSACELTNTERAYCRKIGTFLVEQGIEFAGLDLAYPWVIEFNVINPGGLLTIEQLTGSNHCQRIIEQIFTPRAHRPADSINPLTNNPTDA</sequence>
<name>A0A972W016_9GAMM</name>
<proteinExistence type="predicted"/>
<dbReference type="AlphaFoldDB" id="A0A972W016"/>
<dbReference type="SUPFAM" id="SSF56059">
    <property type="entry name" value="Glutathione synthetase ATP-binding domain-like"/>
    <property type="match status" value="1"/>
</dbReference>
<evidence type="ECO:0000256" key="1">
    <source>
        <dbReference type="ARBA" id="ARBA00023211"/>
    </source>
</evidence>
<protein>
    <recommendedName>
        <fullName evidence="3">ATP-grasp domain-containing protein</fullName>
    </recommendedName>
</protein>
<dbReference type="Gene3D" id="3.30.1490.20">
    <property type="entry name" value="ATP-grasp fold, A domain"/>
    <property type="match status" value="1"/>
</dbReference>
<dbReference type="GO" id="GO:0046872">
    <property type="term" value="F:metal ion binding"/>
    <property type="evidence" value="ECO:0007669"/>
    <property type="project" value="InterPro"/>
</dbReference>
<dbReference type="Proteomes" id="UP000754644">
    <property type="component" value="Unassembled WGS sequence"/>
</dbReference>
<comment type="caution">
    <text evidence="4">The sequence shown here is derived from an EMBL/GenBank/DDBJ whole genome shotgun (WGS) entry which is preliminary data.</text>
</comment>
<organism evidence="4 5">
    <name type="scientific">SAR86 cluster bacterium</name>
    <dbReference type="NCBI Taxonomy" id="2030880"/>
    <lineage>
        <taxon>Bacteria</taxon>
        <taxon>Pseudomonadati</taxon>
        <taxon>Pseudomonadota</taxon>
        <taxon>Gammaproteobacteria</taxon>
        <taxon>SAR86 cluster</taxon>
    </lineage>
</organism>
<reference evidence="4" key="1">
    <citation type="submission" date="2020-05" db="EMBL/GenBank/DDBJ databases">
        <title>Sulfur intermediates as new biogeochemical hubs in an aquatic model microbial ecosystem.</title>
        <authorList>
            <person name="Vigneron A."/>
        </authorList>
    </citation>
    <scope>NUCLEOTIDE SEQUENCE</scope>
    <source>
        <strain evidence="4">Bin.250</strain>
    </source>
</reference>
<dbReference type="InterPro" id="IPR011761">
    <property type="entry name" value="ATP-grasp"/>
</dbReference>
<evidence type="ECO:0000259" key="3">
    <source>
        <dbReference type="PROSITE" id="PS50975"/>
    </source>
</evidence>
<feature type="domain" description="ATP-grasp" evidence="3">
    <location>
        <begin position="120"/>
        <end position="311"/>
    </location>
</feature>
<dbReference type="GO" id="GO:0004363">
    <property type="term" value="F:glutathione synthase activity"/>
    <property type="evidence" value="ECO:0007669"/>
    <property type="project" value="InterPro"/>
</dbReference>
<evidence type="ECO:0000313" key="5">
    <source>
        <dbReference type="Proteomes" id="UP000754644"/>
    </source>
</evidence>
<gene>
    <name evidence="4" type="ORF">HQ497_14170</name>
</gene>
<dbReference type="GO" id="GO:0005737">
    <property type="term" value="C:cytoplasm"/>
    <property type="evidence" value="ECO:0007669"/>
    <property type="project" value="TreeGrafter"/>
</dbReference>
<dbReference type="PROSITE" id="PS50975">
    <property type="entry name" value="ATP_GRASP"/>
    <property type="match status" value="1"/>
</dbReference>
<evidence type="ECO:0000313" key="4">
    <source>
        <dbReference type="EMBL" id="NQV66504.1"/>
    </source>
</evidence>
<keyword evidence="2" id="KW-0067">ATP-binding</keyword>
<dbReference type="GO" id="GO:0005524">
    <property type="term" value="F:ATP binding"/>
    <property type="evidence" value="ECO:0007669"/>
    <property type="project" value="UniProtKB-UniRule"/>
</dbReference>
<dbReference type="PANTHER" id="PTHR21621">
    <property type="entry name" value="RIBOSOMAL PROTEIN S6 MODIFICATION PROTEIN"/>
    <property type="match status" value="1"/>
</dbReference>
<dbReference type="InterPro" id="IPR004218">
    <property type="entry name" value="GSHS_ATP-bd"/>
</dbReference>
<keyword evidence="2" id="KW-0547">Nucleotide-binding</keyword>
<dbReference type="Gene3D" id="3.30.470.20">
    <property type="entry name" value="ATP-grasp fold, B domain"/>
    <property type="match status" value="1"/>
</dbReference>